<evidence type="ECO:0000313" key="2">
    <source>
        <dbReference type="EMBL" id="KKO03157.1"/>
    </source>
</evidence>
<protein>
    <recommendedName>
        <fullName evidence="1">DUF1835 domain-containing protein</fullName>
    </recommendedName>
</protein>
<name>A0A0F9XUV5_9ZZZZ</name>
<reference evidence="2" key="1">
    <citation type="journal article" date="2015" name="Nature">
        <title>Complex archaea that bridge the gap between prokaryotes and eukaryotes.</title>
        <authorList>
            <person name="Spang A."/>
            <person name="Saw J.H."/>
            <person name="Jorgensen S.L."/>
            <person name="Zaremba-Niedzwiedzka K."/>
            <person name="Martijn J."/>
            <person name="Lind A.E."/>
            <person name="van Eijk R."/>
            <person name="Schleper C."/>
            <person name="Guy L."/>
            <person name="Ettema T.J."/>
        </authorList>
    </citation>
    <scope>NUCLEOTIDE SEQUENCE</scope>
</reference>
<feature type="domain" description="DUF1835" evidence="1">
    <location>
        <begin position="100"/>
        <end position="205"/>
    </location>
</feature>
<comment type="caution">
    <text evidence="2">The sequence shown here is derived from an EMBL/GenBank/DDBJ whole genome shotgun (WGS) entry which is preliminary data.</text>
</comment>
<dbReference type="InterPro" id="IPR014973">
    <property type="entry name" value="DUF1835"/>
</dbReference>
<organism evidence="2">
    <name type="scientific">marine sediment metagenome</name>
    <dbReference type="NCBI Taxonomy" id="412755"/>
    <lineage>
        <taxon>unclassified sequences</taxon>
        <taxon>metagenomes</taxon>
        <taxon>ecological metagenomes</taxon>
    </lineage>
</organism>
<gene>
    <name evidence="2" type="ORF">LCGC14_0100780</name>
</gene>
<proteinExistence type="predicted"/>
<dbReference type="AlphaFoldDB" id="A0A0F9XUV5"/>
<sequence length="422" mass="47838">MSTSKVPHSPISHGRINLEQQRKRAKELLKAIKAGDSDALLRISRWLAPRSEPLRLAEAQLVIAREAGFSSWPALKQHTDSLDHASRQLLRHGDHELRTLHIRCGSDIQHSLKTAGFSGDFLEFSDPFCIGPLSAAEPEVLLRQRADFLAKAFDIAPADALARQQQSYRKLQQLDDYQRIVLWFEHDSYDQLILAYLLHRLHEIRPTARVELIAVDQIPGVQRFIGIGQLAPELLGWLWPRRKLVKEALLELGTQAWRALSEPSPEHLLALIKSGTPALPMLGKALDRHLQQLPGQQDGLGLTERLSLQVLQQQGPLTAGQVFRALMMEREPLPYLGDMMFWWLLQPLLTGEAPLLQIEDQQPDWPQRILQLTARGEAVLRGDADGFSARATPYWVGGVKLTPTKAHWRYHAEHQQLHYHST</sequence>
<evidence type="ECO:0000259" key="1">
    <source>
        <dbReference type="Pfam" id="PF08874"/>
    </source>
</evidence>
<accession>A0A0F9XUV5</accession>
<dbReference type="Pfam" id="PF08874">
    <property type="entry name" value="DUF1835"/>
    <property type="match status" value="1"/>
</dbReference>
<dbReference type="EMBL" id="LAZR01000028">
    <property type="protein sequence ID" value="KKO03157.1"/>
    <property type="molecule type" value="Genomic_DNA"/>
</dbReference>